<dbReference type="GO" id="GO:0007018">
    <property type="term" value="P:microtubule-based movement"/>
    <property type="evidence" value="ECO:0007669"/>
    <property type="project" value="InterPro"/>
</dbReference>
<dbReference type="Proteomes" id="UP000281553">
    <property type="component" value="Unassembled WGS sequence"/>
</dbReference>
<dbReference type="FunFam" id="1.20.920.30:FF:000004">
    <property type="entry name" value="Dynein axonemal heavy chain 5"/>
    <property type="match status" value="1"/>
</dbReference>
<evidence type="ECO:0000256" key="1">
    <source>
        <dbReference type="ARBA" id="ARBA00008887"/>
    </source>
</evidence>
<dbReference type="InterPro" id="IPR024317">
    <property type="entry name" value="Dynein_heavy_chain_D4_dom"/>
</dbReference>
<evidence type="ECO:0000259" key="3">
    <source>
        <dbReference type="Pfam" id="PF17857"/>
    </source>
</evidence>
<dbReference type="Pfam" id="PF12780">
    <property type="entry name" value="AAA_8"/>
    <property type="match status" value="1"/>
</dbReference>
<sequence>MIHPGGGRNDIPERLKRQFCCFNCTLPSDNSIDHIFSTIGLGHYCPERGFPAEVTEAVRKMVPVIRRVWQQTKVKMLPTPAKFHYIFNLRDLSRIWQGIIYGISEVFQSEGLVMKVCKHEMTRVIADRFVNFDDLGWFEKNFNRTLVDMLDESAVENVTDEVYFVDFMRDAPEITGEEAEDADLSAPKIYEPIFDLEVLRARLVMYRDQRNENVRGAPLDIVFFKDAMLHLVKISRVIRTPRGHCLLVGVGGSGKRSVTKLASYIADYDTFNIVLTRSACFPSLSPSSSSSSSSETM</sequence>
<dbReference type="Pfam" id="PF17857">
    <property type="entry name" value="AAA_lid_1"/>
    <property type="match status" value="1"/>
</dbReference>
<dbReference type="GO" id="GO:0030286">
    <property type="term" value="C:dynein complex"/>
    <property type="evidence" value="ECO:0007669"/>
    <property type="project" value="InterPro"/>
</dbReference>
<evidence type="ECO:0000313" key="5">
    <source>
        <dbReference type="Proteomes" id="UP000281553"/>
    </source>
</evidence>
<evidence type="ECO:0000313" key="4">
    <source>
        <dbReference type="EMBL" id="VDN37302.1"/>
    </source>
</evidence>
<name>A0A3P7QZH3_DIBLA</name>
<dbReference type="PANTHER" id="PTHR46961">
    <property type="entry name" value="DYNEIN HEAVY CHAIN 1, AXONEMAL-LIKE PROTEIN"/>
    <property type="match status" value="1"/>
</dbReference>
<dbReference type="AlphaFoldDB" id="A0A3P7QZH3"/>
<dbReference type="GO" id="GO:0045505">
    <property type="term" value="F:dynein intermediate chain binding"/>
    <property type="evidence" value="ECO:0007669"/>
    <property type="project" value="InterPro"/>
</dbReference>
<organism evidence="4 5">
    <name type="scientific">Dibothriocephalus latus</name>
    <name type="common">Fish tapeworm</name>
    <name type="synonym">Diphyllobothrium latum</name>
    <dbReference type="NCBI Taxonomy" id="60516"/>
    <lineage>
        <taxon>Eukaryota</taxon>
        <taxon>Metazoa</taxon>
        <taxon>Spiralia</taxon>
        <taxon>Lophotrochozoa</taxon>
        <taxon>Platyhelminthes</taxon>
        <taxon>Cestoda</taxon>
        <taxon>Eucestoda</taxon>
        <taxon>Diphyllobothriidea</taxon>
        <taxon>Diphyllobothriidae</taxon>
        <taxon>Dibothriocephalus</taxon>
    </lineage>
</organism>
<dbReference type="Gene3D" id="3.40.50.300">
    <property type="entry name" value="P-loop containing nucleotide triphosphate hydrolases"/>
    <property type="match status" value="1"/>
</dbReference>
<evidence type="ECO:0000259" key="2">
    <source>
        <dbReference type="Pfam" id="PF12780"/>
    </source>
</evidence>
<gene>
    <name evidence="4" type="ORF">DILT_LOCUS17281</name>
</gene>
<accession>A0A3P7QZH3</accession>
<dbReference type="InterPro" id="IPR027417">
    <property type="entry name" value="P-loop_NTPase"/>
</dbReference>
<dbReference type="InterPro" id="IPR041589">
    <property type="entry name" value="DNAH3_AAA_lid_1"/>
</dbReference>
<proteinExistence type="inferred from homology"/>
<evidence type="ECO:0008006" key="6">
    <source>
        <dbReference type="Google" id="ProtNLM"/>
    </source>
</evidence>
<keyword evidence="5" id="KW-1185">Reference proteome</keyword>
<dbReference type="PANTHER" id="PTHR46961:SF19">
    <property type="entry name" value="DYNEIN HEAVY CHAIN 5, AXONEMAL"/>
    <property type="match status" value="1"/>
</dbReference>
<dbReference type="EMBL" id="UYRU01090609">
    <property type="protein sequence ID" value="VDN37302.1"/>
    <property type="molecule type" value="Genomic_DNA"/>
</dbReference>
<dbReference type="InterPro" id="IPR026983">
    <property type="entry name" value="DHC"/>
</dbReference>
<dbReference type="SUPFAM" id="SSF52540">
    <property type="entry name" value="P-loop containing nucleoside triphosphate hydrolases"/>
    <property type="match status" value="1"/>
</dbReference>
<feature type="non-terminal residue" evidence="4">
    <location>
        <position position="297"/>
    </location>
</feature>
<feature type="domain" description="Dynein heavy chain AAA module D4" evidence="2">
    <location>
        <begin position="219"/>
        <end position="277"/>
    </location>
</feature>
<dbReference type="Gene3D" id="1.20.920.30">
    <property type="match status" value="1"/>
</dbReference>
<dbReference type="GO" id="GO:0051959">
    <property type="term" value="F:dynein light intermediate chain binding"/>
    <property type="evidence" value="ECO:0007669"/>
    <property type="project" value="InterPro"/>
</dbReference>
<dbReference type="OrthoDB" id="5593012at2759"/>
<feature type="domain" description="Dynein heavy chain 3 AAA+ lid" evidence="3">
    <location>
        <begin position="68"/>
        <end position="151"/>
    </location>
</feature>
<reference evidence="4 5" key="1">
    <citation type="submission" date="2018-11" db="EMBL/GenBank/DDBJ databases">
        <authorList>
            <consortium name="Pathogen Informatics"/>
        </authorList>
    </citation>
    <scope>NUCLEOTIDE SEQUENCE [LARGE SCALE GENOMIC DNA]</scope>
</reference>
<comment type="similarity">
    <text evidence="1">Belongs to the dynein heavy chain family.</text>
</comment>
<protein>
    <recommendedName>
        <fullName evidence="6">Dynein heavy chain 3 AAA+ lid domain-containing protein</fullName>
    </recommendedName>
</protein>